<dbReference type="InterPro" id="IPR050177">
    <property type="entry name" value="Lipid_A_modif_metabolic_enz"/>
</dbReference>
<proteinExistence type="predicted"/>
<gene>
    <name evidence="2" type="ordered locus">STH2715</name>
</gene>
<evidence type="ECO:0000259" key="1">
    <source>
        <dbReference type="Pfam" id="PF01370"/>
    </source>
</evidence>
<dbReference type="HOGENOM" id="CLU_007383_1_7_9"/>
<dbReference type="InterPro" id="IPR001509">
    <property type="entry name" value="Epimerase_deHydtase"/>
</dbReference>
<evidence type="ECO:0000313" key="3">
    <source>
        <dbReference type="Proteomes" id="UP000000417"/>
    </source>
</evidence>
<dbReference type="Pfam" id="PF01370">
    <property type="entry name" value="Epimerase"/>
    <property type="match status" value="1"/>
</dbReference>
<feature type="domain" description="NAD-dependent epimerase/dehydratase" evidence="1">
    <location>
        <begin position="8"/>
        <end position="241"/>
    </location>
</feature>
<dbReference type="AlphaFoldDB" id="Q67KU6"/>
<keyword evidence="3" id="KW-1185">Reference proteome</keyword>
<accession>Q67KU6</accession>
<dbReference type="PANTHER" id="PTHR43245">
    <property type="entry name" value="BIFUNCTIONAL POLYMYXIN RESISTANCE PROTEIN ARNA"/>
    <property type="match status" value="1"/>
</dbReference>
<sequence length="321" mass="34417">MGCVMRTVLITGGAGFVGSHVVERFLAEGLRVVVVDNLTTGVREHVPPGAEFHNIDILTPEFTSLVGKVKPDTIVHLAAQVSVAVSVRDPVLDADVNVGGTLRVLEAAREHQVPNFVFSSSAAVYGIPSSLPVTEDAPFSPLSPYGIAKVAAEGYIRAYCFLHGLKAVVMRYSNVFGPRQKAAGDGGVVANFVEAILRGHPPVFFGDGGQTRDFIYVKDVADATLKAIDYLDKSGTSEYLVVNISSGVETSLRTLYTLLCELVKQAPEPILTPPREGDIRHSCLDNRKAREYLGWLPGYSLEQGILETVTAARLAGQGARL</sequence>
<dbReference type="SUPFAM" id="SSF51735">
    <property type="entry name" value="NAD(P)-binding Rossmann-fold domains"/>
    <property type="match status" value="1"/>
</dbReference>
<dbReference type="KEGG" id="sth:STH2715"/>
<dbReference type="EMBL" id="AP006840">
    <property type="protein sequence ID" value="BAD41700.1"/>
    <property type="molecule type" value="Genomic_DNA"/>
</dbReference>
<protein>
    <submittedName>
        <fullName evidence="2">UDP-glucose 4-epimerase</fullName>
    </submittedName>
</protein>
<dbReference type="STRING" id="292459.STH2715"/>
<name>Q67KU6_SYMTH</name>
<dbReference type="InterPro" id="IPR036291">
    <property type="entry name" value="NAD(P)-bd_dom_sf"/>
</dbReference>
<dbReference type="Proteomes" id="UP000000417">
    <property type="component" value="Chromosome"/>
</dbReference>
<reference evidence="2 3" key="1">
    <citation type="journal article" date="2004" name="Nucleic Acids Res.">
        <title>Genome sequence of Symbiobacterium thermophilum, an uncultivable bacterium that depends on microbial commensalism.</title>
        <authorList>
            <person name="Ueda K."/>
            <person name="Yamashita A."/>
            <person name="Ishikawa J."/>
            <person name="Shimada M."/>
            <person name="Watsuji T."/>
            <person name="Morimura K."/>
            <person name="Ikeda H."/>
            <person name="Hattori M."/>
            <person name="Beppu T."/>
        </authorList>
    </citation>
    <scope>NUCLEOTIDE SEQUENCE [LARGE SCALE GENOMIC DNA]</scope>
    <source>
        <strain evidence="3">T / IAM 14863</strain>
    </source>
</reference>
<dbReference type="Gene3D" id="3.40.50.720">
    <property type="entry name" value="NAD(P)-binding Rossmann-like Domain"/>
    <property type="match status" value="1"/>
</dbReference>
<dbReference type="Gene3D" id="3.90.25.10">
    <property type="entry name" value="UDP-galactose 4-epimerase, domain 1"/>
    <property type="match status" value="1"/>
</dbReference>
<organism evidence="2 3">
    <name type="scientific">Symbiobacterium thermophilum (strain DSM 24528 / JCM 14929 / IAM 14863 / T)</name>
    <dbReference type="NCBI Taxonomy" id="292459"/>
    <lineage>
        <taxon>Bacteria</taxon>
        <taxon>Bacillati</taxon>
        <taxon>Bacillota</taxon>
        <taxon>Clostridia</taxon>
        <taxon>Eubacteriales</taxon>
        <taxon>Symbiobacteriaceae</taxon>
        <taxon>Symbiobacterium</taxon>
    </lineage>
</organism>
<dbReference type="eggNOG" id="COG1087">
    <property type="taxonomic scope" value="Bacteria"/>
</dbReference>
<dbReference type="PANTHER" id="PTHR43245:SF13">
    <property type="entry name" value="UDP-D-APIOSE_UDP-D-XYLOSE SYNTHASE 2"/>
    <property type="match status" value="1"/>
</dbReference>
<evidence type="ECO:0000313" key="2">
    <source>
        <dbReference type="EMBL" id="BAD41700.1"/>
    </source>
</evidence>